<dbReference type="Proteomes" id="UP000230392">
    <property type="component" value="Unassembled WGS sequence"/>
</dbReference>
<dbReference type="PANTHER" id="PTHR34610">
    <property type="entry name" value="SSL7007 PROTEIN"/>
    <property type="match status" value="1"/>
</dbReference>
<dbReference type="InterPro" id="IPR029060">
    <property type="entry name" value="PIN-like_dom_sf"/>
</dbReference>
<sequence length="152" mass="17406">MKLWGCSGDDVLKVVVDTNQFVSSLITRKGPPAGLLQAWREHTYILITSTEILEEVARVLRYPRIARKYSLREEDIKSFLNLIEHEAVILPETIKINVIKDDPDDNKVLACALEAQAQYIVSGDNHLLNLRQYKDIAIVTVREFLKTINFKI</sequence>
<dbReference type="NCBIfam" id="TIGR00305">
    <property type="entry name" value="putative toxin-antitoxin system toxin component, PIN family"/>
    <property type="match status" value="1"/>
</dbReference>
<evidence type="ECO:0000259" key="1">
    <source>
        <dbReference type="SMART" id="SM00670"/>
    </source>
</evidence>
<dbReference type="SUPFAM" id="SSF88723">
    <property type="entry name" value="PIN domain-like"/>
    <property type="match status" value="1"/>
</dbReference>
<protein>
    <submittedName>
        <fullName evidence="2">Putative toxin-antitoxin system toxin component, PIN family</fullName>
    </submittedName>
</protein>
<feature type="domain" description="PIN" evidence="1">
    <location>
        <begin position="12"/>
        <end position="129"/>
    </location>
</feature>
<accession>A0A2G9Y8E3</accession>
<dbReference type="AlphaFoldDB" id="A0A2G9Y8E3"/>
<dbReference type="EMBL" id="PCRF01000275">
    <property type="protein sequence ID" value="PIP15515.1"/>
    <property type="molecule type" value="Genomic_DNA"/>
</dbReference>
<dbReference type="PANTHER" id="PTHR34610:SF3">
    <property type="entry name" value="SSL7007 PROTEIN"/>
    <property type="match status" value="1"/>
</dbReference>
<comment type="caution">
    <text evidence="2">The sequence shown here is derived from an EMBL/GenBank/DDBJ whole genome shotgun (WGS) entry which is preliminary data.</text>
</comment>
<reference evidence="2 3" key="1">
    <citation type="submission" date="2017-09" db="EMBL/GenBank/DDBJ databases">
        <title>Depth-based differentiation of microbial function through sediment-hosted aquifers and enrichment of novel symbionts in the deep terrestrial subsurface.</title>
        <authorList>
            <person name="Probst A.J."/>
            <person name="Ladd B."/>
            <person name="Jarett J.K."/>
            <person name="Geller-Mcgrath D.E."/>
            <person name="Sieber C.M."/>
            <person name="Emerson J.B."/>
            <person name="Anantharaman K."/>
            <person name="Thomas B.C."/>
            <person name="Malmstrom R."/>
            <person name="Stieglmeier M."/>
            <person name="Klingl A."/>
            <person name="Woyke T."/>
            <person name="Ryan C.M."/>
            <person name="Banfield J.F."/>
        </authorList>
    </citation>
    <scope>NUCLEOTIDE SEQUENCE [LARGE SCALE GENOMIC DNA]</scope>
    <source>
        <strain evidence="2">CG23_combo_of_CG06-09_8_20_14_all_48_7</strain>
    </source>
</reference>
<evidence type="ECO:0000313" key="2">
    <source>
        <dbReference type="EMBL" id="PIP15515.1"/>
    </source>
</evidence>
<dbReference type="Gene3D" id="3.40.50.1010">
    <property type="entry name" value="5'-nuclease"/>
    <property type="match status" value="1"/>
</dbReference>
<dbReference type="SMART" id="SM00670">
    <property type="entry name" value="PINc"/>
    <property type="match status" value="1"/>
</dbReference>
<gene>
    <name evidence="2" type="ORF">COX46_05645</name>
</gene>
<dbReference type="InterPro" id="IPR002716">
    <property type="entry name" value="PIN_dom"/>
</dbReference>
<name>A0A2G9Y8E3_9BACT</name>
<proteinExistence type="predicted"/>
<evidence type="ECO:0000313" key="3">
    <source>
        <dbReference type="Proteomes" id="UP000230392"/>
    </source>
</evidence>
<dbReference type="InterPro" id="IPR002850">
    <property type="entry name" value="PIN_toxin-like"/>
</dbReference>
<dbReference type="Pfam" id="PF13470">
    <property type="entry name" value="PIN_3"/>
    <property type="match status" value="1"/>
</dbReference>
<organism evidence="2 3">
    <name type="scientific">bacterium (Candidatus Ratteibacteria) CG23_combo_of_CG06-09_8_20_14_all_48_7</name>
    <dbReference type="NCBI Taxonomy" id="2014292"/>
    <lineage>
        <taxon>Bacteria</taxon>
        <taxon>Candidatus Ratteibacteria</taxon>
    </lineage>
</organism>